<comment type="caution">
    <text evidence="1">The sequence shown here is derived from an EMBL/GenBank/DDBJ whole genome shotgun (WGS) entry which is preliminary data.</text>
</comment>
<accession>A0A2T8FC04</accession>
<dbReference type="RefSeq" id="WP_116571724.1">
    <property type="nucleotide sequence ID" value="NZ_QDGZ01000003.1"/>
</dbReference>
<organism evidence="1 2">
    <name type="scientific">Nocardioides gansuensis</name>
    <dbReference type="NCBI Taxonomy" id="2138300"/>
    <lineage>
        <taxon>Bacteria</taxon>
        <taxon>Bacillati</taxon>
        <taxon>Actinomycetota</taxon>
        <taxon>Actinomycetes</taxon>
        <taxon>Propionibacteriales</taxon>
        <taxon>Nocardioidaceae</taxon>
        <taxon>Nocardioides</taxon>
    </lineage>
</organism>
<dbReference type="EMBL" id="QDGZ01000003">
    <property type="protein sequence ID" value="PVG83244.1"/>
    <property type="molecule type" value="Genomic_DNA"/>
</dbReference>
<evidence type="ECO:0000313" key="1">
    <source>
        <dbReference type="EMBL" id="PVG83244.1"/>
    </source>
</evidence>
<evidence type="ECO:0000313" key="2">
    <source>
        <dbReference type="Proteomes" id="UP000246018"/>
    </source>
</evidence>
<reference evidence="1 2" key="1">
    <citation type="submission" date="2018-04" db="EMBL/GenBank/DDBJ databases">
        <title>Genome of Nocardioides gansuensis WSJ-1.</title>
        <authorList>
            <person name="Wu S."/>
            <person name="Wang G."/>
        </authorList>
    </citation>
    <scope>NUCLEOTIDE SEQUENCE [LARGE SCALE GENOMIC DNA]</scope>
    <source>
        <strain evidence="1 2">WSJ-1</strain>
    </source>
</reference>
<proteinExistence type="predicted"/>
<name>A0A2T8FC04_9ACTN</name>
<protein>
    <submittedName>
        <fullName evidence="1">Uncharacterized protein</fullName>
    </submittedName>
</protein>
<dbReference type="AlphaFoldDB" id="A0A2T8FC04"/>
<dbReference type="Proteomes" id="UP000246018">
    <property type="component" value="Unassembled WGS sequence"/>
</dbReference>
<keyword evidence="2" id="KW-1185">Reference proteome</keyword>
<sequence length="67" mass="6830">MNIDSSGTNTASKVRSILVELARREKDEAADDAAATPCCSPTPATVLEARTVAALLGAAADQLLAES</sequence>
<gene>
    <name evidence="1" type="ORF">DDE18_08060</name>
</gene>